<dbReference type="GO" id="GO:0008168">
    <property type="term" value="F:methyltransferase activity"/>
    <property type="evidence" value="ECO:0007669"/>
    <property type="project" value="UniProtKB-KW"/>
</dbReference>
<organism evidence="3 4">
    <name type="scientific">Triangularia verruculosa</name>
    <dbReference type="NCBI Taxonomy" id="2587418"/>
    <lineage>
        <taxon>Eukaryota</taxon>
        <taxon>Fungi</taxon>
        <taxon>Dikarya</taxon>
        <taxon>Ascomycota</taxon>
        <taxon>Pezizomycotina</taxon>
        <taxon>Sordariomycetes</taxon>
        <taxon>Sordariomycetidae</taxon>
        <taxon>Sordariales</taxon>
        <taxon>Podosporaceae</taxon>
        <taxon>Triangularia</taxon>
    </lineage>
</organism>
<comment type="caution">
    <text evidence="3">The sequence shown here is derived from an EMBL/GenBank/DDBJ whole genome shotgun (WGS) entry which is preliminary data.</text>
</comment>
<protein>
    <submittedName>
        <fullName evidence="3">S-adenosyl-L-methionine-dependent methyltransferase</fullName>
    </submittedName>
</protein>
<evidence type="ECO:0000313" key="3">
    <source>
        <dbReference type="EMBL" id="KAK4195145.1"/>
    </source>
</evidence>
<reference evidence="3" key="1">
    <citation type="journal article" date="2023" name="Mol. Phylogenet. Evol.">
        <title>Genome-scale phylogeny and comparative genomics of the fungal order Sordariales.</title>
        <authorList>
            <person name="Hensen N."/>
            <person name="Bonometti L."/>
            <person name="Westerberg I."/>
            <person name="Brannstrom I.O."/>
            <person name="Guillou S."/>
            <person name="Cros-Aarteil S."/>
            <person name="Calhoun S."/>
            <person name="Haridas S."/>
            <person name="Kuo A."/>
            <person name="Mondo S."/>
            <person name="Pangilinan J."/>
            <person name="Riley R."/>
            <person name="LaButti K."/>
            <person name="Andreopoulos B."/>
            <person name="Lipzen A."/>
            <person name="Chen C."/>
            <person name="Yan M."/>
            <person name="Daum C."/>
            <person name="Ng V."/>
            <person name="Clum A."/>
            <person name="Steindorff A."/>
            <person name="Ohm R.A."/>
            <person name="Martin F."/>
            <person name="Silar P."/>
            <person name="Natvig D.O."/>
            <person name="Lalanne C."/>
            <person name="Gautier V."/>
            <person name="Ament-Velasquez S.L."/>
            <person name="Kruys A."/>
            <person name="Hutchinson M.I."/>
            <person name="Powell A.J."/>
            <person name="Barry K."/>
            <person name="Miller A.N."/>
            <person name="Grigoriev I.V."/>
            <person name="Debuchy R."/>
            <person name="Gladieux P."/>
            <person name="Hiltunen Thoren M."/>
            <person name="Johannesson H."/>
        </authorList>
    </citation>
    <scope>NUCLEOTIDE SEQUENCE</scope>
    <source>
        <strain evidence="3">CBS 315.58</strain>
    </source>
</reference>
<evidence type="ECO:0000256" key="1">
    <source>
        <dbReference type="ARBA" id="ARBA00038158"/>
    </source>
</evidence>
<evidence type="ECO:0000313" key="4">
    <source>
        <dbReference type="Proteomes" id="UP001303160"/>
    </source>
</evidence>
<feature type="domain" description="Methyltransferase" evidence="2">
    <location>
        <begin position="23"/>
        <end position="120"/>
    </location>
</feature>
<dbReference type="Proteomes" id="UP001303160">
    <property type="component" value="Unassembled WGS sequence"/>
</dbReference>
<reference evidence="3" key="2">
    <citation type="submission" date="2023-05" db="EMBL/GenBank/DDBJ databases">
        <authorList>
            <consortium name="Lawrence Berkeley National Laboratory"/>
            <person name="Steindorff A."/>
            <person name="Hensen N."/>
            <person name="Bonometti L."/>
            <person name="Westerberg I."/>
            <person name="Brannstrom I.O."/>
            <person name="Guillou S."/>
            <person name="Cros-Aarteil S."/>
            <person name="Calhoun S."/>
            <person name="Haridas S."/>
            <person name="Kuo A."/>
            <person name="Mondo S."/>
            <person name="Pangilinan J."/>
            <person name="Riley R."/>
            <person name="Labutti K."/>
            <person name="Andreopoulos B."/>
            <person name="Lipzen A."/>
            <person name="Chen C."/>
            <person name="Yanf M."/>
            <person name="Daum C."/>
            <person name="Ng V."/>
            <person name="Clum A."/>
            <person name="Ohm R."/>
            <person name="Martin F."/>
            <person name="Silar P."/>
            <person name="Natvig D."/>
            <person name="Lalanne C."/>
            <person name="Gautier V."/>
            <person name="Ament-Velasquez S.L."/>
            <person name="Kruys A."/>
            <person name="Hutchinson M.I."/>
            <person name="Powell A.J."/>
            <person name="Barry K."/>
            <person name="Miller A.N."/>
            <person name="Grigoriev I.V."/>
            <person name="Debuchy R."/>
            <person name="Gladieux P."/>
            <person name="Thoren M.H."/>
            <person name="Johannesson H."/>
        </authorList>
    </citation>
    <scope>NUCLEOTIDE SEQUENCE</scope>
    <source>
        <strain evidence="3">CBS 315.58</strain>
    </source>
</reference>
<keyword evidence="3" id="KW-0808">Transferase</keyword>
<name>A0AAN7ARN3_9PEZI</name>
<gene>
    <name evidence="3" type="ORF">QBC40DRAFT_186536</name>
</gene>
<dbReference type="InterPro" id="IPR041698">
    <property type="entry name" value="Methyltransf_25"/>
</dbReference>
<evidence type="ECO:0000259" key="2">
    <source>
        <dbReference type="Pfam" id="PF13649"/>
    </source>
</evidence>
<dbReference type="EMBL" id="MU864024">
    <property type="protein sequence ID" value="KAK4195145.1"/>
    <property type="molecule type" value="Genomic_DNA"/>
</dbReference>
<dbReference type="Pfam" id="PF13649">
    <property type="entry name" value="Methyltransf_25"/>
    <property type="match status" value="1"/>
</dbReference>
<sequence length="255" mass="28040">HSRRTAARDAAYFIPHIKPHFHILDIGCGPGTISADLAALVPQGRVTCVEIAESALNAARDPFSSRSVTNADYVVGDVTTRLPFEDDSFDAVHLHMVIMHLPCDPIIALREIRRVLKEGGVVGCKEMVMSTTRWFPVDKRLDVWEKGITGAILESGGSPDMGMGLKYAALTAGFEDHQVKCAASPWCFSDTEAVQFFGDSCAERFKDGSELRERTVKGGHATADEVDDFIQACHDWKEKKGAWFGVMNGELLAWK</sequence>
<keyword evidence="3" id="KW-0489">Methyltransferase</keyword>
<feature type="non-terminal residue" evidence="3">
    <location>
        <position position="1"/>
    </location>
</feature>
<proteinExistence type="inferred from homology"/>
<dbReference type="AlphaFoldDB" id="A0AAN7ARN3"/>
<dbReference type="Gene3D" id="3.40.50.150">
    <property type="entry name" value="Vaccinia Virus protein VP39"/>
    <property type="match status" value="1"/>
</dbReference>
<dbReference type="PANTHER" id="PTHR43591">
    <property type="entry name" value="METHYLTRANSFERASE"/>
    <property type="match status" value="1"/>
</dbReference>
<dbReference type="SUPFAM" id="SSF53335">
    <property type="entry name" value="S-adenosyl-L-methionine-dependent methyltransferases"/>
    <property type="match status" value="1"/>
</dbReference>
<dbReference type="PANTHER" id="PTHR43591:SF24">
    <property type="entry name" value="2-METHOXY-6-POLYPRENYL-1,4-BENZOQUINOL METHYLASE, MITOCHONDRIAL"/>
    <property type="match status" value="1"/>
</dbReference>
<dbReference type="CDD" id="cd02440">
    <property type="entry name" value="AdoMet_MTases"/>
    <property type="match status" value="1"/>
</dbReference>
<dbReference type="InterPro" id="IPR029063">
    <property type="entry name" value="SAM-dependent_MTases_sf"/>
</dbReference>
<keyword evidence="4" id="KW-1185">Reference proteome</keyword>
<dbReference type="GO" id="GO:0032259">
    <property type="term" value="P:methylation"/>
    <property type="evidence" value="ECO:0007669"/>
    <property type="project" value="UniProtKB-KW"/>
</dbReference>
<accession>A0AAN7ARN3</accession>
<comment type="similarity">
    <text evidence="1">Belongs to the methyltransferase superfamily. LaeA methyltransferase family.</text>
</comment>